<name>A0ACC2GNH3_DALPE</name>
<protein>
    <submittedName>
        <fullName evidence="1">Uncharacterized protein</fullName>
    </submittedName>
</protein>
<gene>
    <name evidence="1" type="ORF">DPEC_G00144080</name>
</gene>
<accession>A0ACC2GNH3</accession>
<evidence type="ECO:0000313" key="2">
    <source>
        <dbReference type="Proteomes" id="UP001157502"/>
    </source>
</evidence>
<sequence length="593" mass="64807">MAVTPGSVSTPASCPPRRISDGVCLGTTCSDTHAVSAGTAGSTFLSSPFPDEDRVEERIDSRVVRQRQHSLKAEGGGALKFPSPLATRKAEESGQSGLMHSLRLHGQSALSEITRPVSGVDRVLTGSTPIAGAPHLSMGDSSPAHHTTSSGFSRAESAGGSSDVTAGLGFHRPPSLLNEVSPSFSSSTVEKSVIANPFRGSLPMGCTSATDGQVSGGESENRLQYFSSKLSPTSRTPALRALLGVASELFPVYMVRSNNKERLYGTVSLRSTPLLGSGGDGDKIRGESDSPAVGNSESQREGRYRHCPTGPEREGFYSPYFLVPKRTGEMRPILDLRILNRCVAKRPFRMLTRVDPVRHRRRMLIIPYTLAGDLDYWRNPAVLERGVPLGRVSAMTQVFTDASLTGWGGVCQGQAVGGVWPRSQRHINLLELETVQLVLTHFAPRLRGRDVLIRSDNRATVAYINRQGGVRSPVLHEAATRLWLWAHRHLRSLSAVHVPGRQNVGADLMSRGGPRDDDWRLNPEIVSLIWERFGEARADLFAARENAQCRLWFSLRAQDGPPWGRTRLRITVGPRVSFTLFPHCHAWHDCWRG</sequence>
<organism evidence="1 2">
    <name type="scientific">Dallia pectoralis</name>
    <name type="common">Alaska blackfish</name>
    <dbReference type="NCBI Taxonomy" id="75939"/>
    <lineage>
        <taxon>Eukaryota</taxon>
        <taxon>Metazoa</taxon>
        <taxon>Chordata</taxon>
        <taxon>Craniata</taxon>
        <taxon>Vertebrata</taxon>
        <taxon>Euteleostomi</taxon>
        <taxon>Actinopterygii</taxon>
        <taxon>Neopterygii</taxon>
        <taxon>Teleostei</taxon>
        <taxon>Protacanthopterygii</taxon>
        <taxon>Esociformes</taxon>
        <taxon>Umbridae</taxon>
        <taxon>Dallia</taxon>
    </lineage>
</organism>
<evidence type="ECO:0000313" key="1">
    <source>
        <dbReference type="EMBL" id="KAJ8005192.1"/>
    </source>
</evidence>
<proteinExistence type="predicted"/>
<keyword evidence="2" id="KW-1185">Reference proteome</keyword>
<comment type="caution">
    <text evidence="1">The sequence shown here is derived from an EMBL/GenBank/DDBJ whole genome shotgun (WGS) entry which is preliminary data.</text>
</comment>
<dbReference type="EMBL" id="CM055738">
    <property type="protein sequence ID" value="KAJ8005192.1"/>
    <property type="molecule type" value="Genomic_DNA"/>
</dbReference>
<dbReference type="Proteomes" id="UP001157502">
    <property type="component" value="Chromosome 11"/>
</dbReference>
<reference evidence="1" key="1">
    <citation type="submission" date="2021-05" db="EMBL/GenBank/DDBJ databases">
        <authorList>
            <person name="Pan Q."/>
            <person name="Jouanno E."/>
            <person name="Zahm M."/>
            <person name="Klopp C."/>
            <person name="Cabau C."/>
            <person name="Louis A."/>
            <person name="Berthelot C."/>
            <person name="Parey E."/>
            <person name="Roest Crollius H."/>
            <person name="Montfort J."/>
            <person name="Robinson-Rechavi M."/>
            <person name="Bouchez O."/>
            <person name="Lampietro C."/>
            <person name="Lopez Roques C."/>
            <person name="Donnadieu C."/>
            <person name="Postlethwait J."/>
            <person name="Bobe J."/>
            <person name="Dillon D."/>
            <person name="Chandos A."/>
            <person name="von Hippel F."/>
            <person name="Guiguen Y."/>
        </authorList>
    </citation>
    <scope>NUCLEOTIDE SEQUENCE</scope>
    <source>
        <strain evidence="1">YG-Jan2019</strain>
    </source>
</reference>